<evidence type="ECO:0000256" key="1">
    <source>
        <dbReference type="SAM" id="Phobius"/>
    </source>
</evidence>
<keyword evidence="1" id="KW-0812">Transmembrane</keyword>
<feature type="domain" description="LysM" evidence="2">
    <location>
        <begin position="158"/>
        <end position="205"/>
    </location>
</feature>
<dbReference type="SUPFAM" id="SSF54106">
    <property type="entry name" value="LysM domain"/>
    <property type="match status" value="2"/>
</dbReference>
<dbReference type="Pfam" id="PF01476">
    <property type="entry name" value="LysM"/>
    <property type="match status" value="2"/>
</dbReference>
<name>A0A1F7J6L8_9BACT</name>
<keyword evidence="1" id="KW-1133">Transmembrane helix</keyword>
<dbReference type="CDD" id="cd00118">
    <property type="entry name" value="LysM"/>
    <property type="match status" value="1"/>
</dbReference>
<protein>
    <recommendedName>
        <fullName evidence="2">LysM domain-containing protein</fullName>
    </recommendedName>
</protein>
<dbReference type="SMART" id="SM00257">
    <property type="entry name" value="LysM"/>
    <property type="match status" value="2"/>
</dbReference>
<feature type="domain" description="LysM" evidence="2">
    <location>
        <begin position="85"/>
        <end position="132"/>
    </location>
</feature>
<accession>A0A1F7J6L8</accession>
<reference evidence="3 4" key="1">
    <citation type="journal article" date="2016" name="Nat. Commun.">
        <title>Thousands of microbial genomes shed light on interconnected biogeochemical processes in an aquifer system.</title>
        <authorList>
            <person name="Anantharaman K."/>
            <person name="Brown C.T."/>
            <person name="Hug L.A."/>
            <person name="Sharon I."/>
            <person name="Castelle C.J."/>
            <person name="Probst A.J."/>
            <person name="Thomas B.C."/>
            <person name="Singh A."/>
            <person name="Wilkins M.J."/>
            <person name="Karaoz U."/>
            <person name="Brodie E.L."/>
            <person name="Williams K.H."/>
            <person name="Hubbard S.S."/>
            <person name="Banfield J.F."/>
        </authorList>
    </citation>
    <scope>NUCLEOTIDE SEQUENCE [LARGE SCALE GENOMIC DNA]</scope>
</reference>
<dbReference type="AlphaFoldDB" id="A0A1F7J6L8"/>
<evidence type="ECO:0000259" key="2">
    <source>
        <dbReference type="PROSITE" id="PS51782"/>
    </source>
</evidence>
<organism evidence="3 4">
    <name type="scientific">Candidatus Roizmanbacteria bacterium RIFCSPLOWO2_01_FULL_40_42</name>
    <dbReference type="NCBI Taxonomy" id="1802066"/>
    <lineage>
        <taxon>Bacteria</taxon>
        <taxon>Candidatus Roizmaniibacteriota</taxon>
    </lineage>
</organism>
<dbReference type="Gene3D" id="3.10.350.10">
    <property type="entry name" value="LysM domain"/>
    <property type="match status" value="2"/>
</dbReference>
<dbReference type="PANTHER" id="PTHR34700:SF4">
    <property type="entry name" value="PHAGE-LIKE ELEMENT PBSX PROTEIN XKDP"/>
    <property type="match status" value="1"/>
</dbReference>
<dbReference type="InterPro" id="IPR052196">
    <property type="entry name" value="Bact_Kbp"/>
</dbReference>
<sequence>MAKRNQSSKSLSSLVDQVQANLPNFLLGITILVVFILLSSLYLQGGKATPVQPKQKAVQQKKPPSLIELLTGKGKEKPKKDDARKKHTVKEGEYLWVISEQYYGSGYNALDIASANKLENPDVIEVGTVLIIPEVAVKEATKGEVGAVMTTPLTITGSEYIVKEGDTLWDIAQGSYGDGYAWNRIAQANSLANPDIIEVGQKLSLPR</sequence>
<dbReference type="Proteomes" id="UP000178558">
    <property type="component" value="Unassembled WGS sequence"/>
</dbReference>
<dbReference type="EMBL" id="MGAQ01000002">
    <property type="protein sequence ID" value="OGK51270.1"/>
    <property type="molecule type" value="Genomic_DNA"/>
</dbReference>
<dbReference type="InterPro" id="IPR036779">
    <property type="entry name" value="LysM_dom_sf"/>
</dbReference>
<proteinExistence type="predicted"/>
<evidence type="ECO:0000313" key="4">
    <source>
        <dbReference type="Proteomes" id="UP000178558"/>
    </source>
</evidence>
<comment type="caution">
    <text evidence="3">The sequence shown here is derived from an EMBL/GenBank/DDBJ whole genome shotgun (WGS) entry which is preliminary data.</text>
</comment>
<dbReference type="PANTHER" id="PTHR34700">
    <property type="entry name" value="POTASSIUM BINDING PROTEIN KBP"/>
    <property type="match status" value="1"/>
</dbReference>
<evidence type="ECO:0000313" key="3">
    <source>
        <dbReference type="EMBL" id="OGK51270.1"/>
    </source>
</evidence>
<feature type="transmembrane region" description="Helical" evidence="1">
    <location>
        <begin position="21"/>
        <end position="43"/>
    </location>
</feature>
<keyword evidence="1" id="KW-0472">Membrane</keyword>
<gene>
    <name evidence="3" type="ORF">A3B50_04735</name>
</gene>
<dbReference type="PROSITE" id="PS51782">
    <property type="entry name" value="LYSM"/>
    <property type="match status" value="2"/>
</dbReference>
<dbReference type="InterPro" id="IPR018392">
    <property type="entry name" value="LysM"/>
</dbReference>